<name>A0A494Z885_9BACI</name>
<comment type="caution">
    <text evidence="1">The sequence shown here is derived from an EMBL/GenBank/DDBJ whole genome shotgun (WGS) entry which is preliminary data.</text>
</comment>
<dbReference type="AlphaFoldDB" id="A0A494Z885"/>
<proteinExistence type="predicted"/>
<reference evidence="1 2" key="1">
    <citation type="journal article" date="2015" name="Antonie Van Leeuwenhoek">
        <title>Oceanobacillus bengalensis sp. nov., a bacterium isolated from seawater of the Bay of Bengal.</title>
        <authorList>
            <person name="Yongchang O."/>
            <person name="Xiang W."/>
            <person name="Wang G."/>
        </authorList>
    </citation>
    <scope>NUCLEOTIDE SEQUENCE [LARGE SCALE GENOMIC DNA]</scope>
    <source>
        <strain evidence="1 2">MCCC 1K00260</strain>
    </source>
</reference>
<accession>A0A494Z885</accession>
<evidence type="ECO:0000313" key="1">
    <source>
        <dbReference type="EMBL" id="RKQ18821.1"/>
    </source>
</evidence>
<evidence type="ECO:0000313" key="2">
    <source>
        <dbReference type="Proteomes" id="UP000281813"/>
    </source>
</evidence>
<dbReference type="Proteomes" id="UP000281813">
    <property type="component" value="Unassembled WGS sequence"/>
</dbReference>
<dbReference type="InterPro" id="IPR025432">
    <property type="entry name" value="YhfH-like"/>
</dbReference>
<protein>
    <submittedName>
        <fullName evidence="1">YhfH family protein</fullName>
    </submittedName>
</protein>
<organism evidence="1 2">
    <name type="scientific">Oceanobacillus bengalensis</name>
    <dbReference type="NCBI Taxonomy" id="1435466"/>
    <lineage>
        <taxon>Bacteria</taxon>
        <taxon>Bacillati</taxon>
        <taxon>Bacillota</taxon>
        <taxon>Bacilli</taxon>
        <taxon>Bacillales</taxon>
        <taxon>Bacillaceae</taxon>
        <taxon>Oceanobacillus</taxon>
    </lineage>
</organism>
<dbReference type="Pfam" id="PF14149">
    <property type="entry name" value="YhfH"/>
    <property type="match status" value="1"/>
</dbReference>
<sequence>MMISVLEFFRNLPKKKCHRCGGEIHEKADCYGNVCDECDHPAR</sequence>
<dbReference type="OrthoDB" id="1122256at2"/>
<keyword evidence="2" id="KW-1185">Reference proteome</keyword>
<dbReference type="EMBL" id="RBZO01000001">
    <property type="protein sequence ID" value="RKQ18821.1"/>
    <property type="molecule type" value="Genomic_DNA"/>
</dbReference>
<gene>
    <name evidence="1" type="ORF">D8M05_01565</name>
</gene>